<dbReference type="AlphaFoldDB" id="A0A8H3R5G7"/>
<evidence type="ECO:0000313" key="2">
    <source>
        <dbReference type="Proteomes" id="UP000615446"/>
    </source>
</evidence>
<dbReference type="OrthoDB" id="10512104at2759"/>
<dbReference type="Proteomes" id="UP000615446">
    <property type="component" value="Unassembled WGS sequence"/>
</dbReference>
<gene>
    <name evidence="1" type="ORF">RCL2_003040700</name>
</gene>
<reference evidence="1" key="1">
    <citation type="submission" date="2019-10" db="EMBL/GenBank/DDBJ databases">
        <title>Conservation and host-specific expression of non-tandemly repeated heterogenous ribosome RNA gene in arbuscular mycorrhizal fungi.</title>
        <authorList>
            <person name="Maeda T."/>
            <person name="Kobayashi Y."/>
            <person name="Nakagawa T."/>
            <person name="Ezawa T."/>
            <person name="Yamaguchi K."/>
            <person name="Bino T."/>
            <person name="Nishimoto Y."/>
            <person name="Shigenobu S."/>
            <person name="Kawaguchi M."/>
        </authorList>
    </citation>
    <scope>NUCLEOTIDE SEQUENCE</scope>
    <source>
        <strain evidence="1">HR1</strain>
    </source>
</reference>
<name>A0A8H3R5G7_9GLOM</name>
<organism evidence="1 2">
    <name type="scientific">Rhizophagus clarus</name>
    <dbReference type="NCBI Taxonomy" id="94130"/>
    <lineage>
        <taxon>Eukaryota</taxon>
        <taxon>Fungi</taxon>
        <taxon>Fungi incertae sedis</taxon>
        <taxon>Mucoromycota</taxon>
        <taxon>Glomeromycotina</taxon>
        <taxon>Glomeromycetes</taxon>
        <taxon>Glomerales</taxon>
        <taxon>Glomeraceae</taxon>
        <taxon>Rhizophagus</taxon>
    </lineage>
</organism>
<comment type="caution">
    <text evidence="1">The sequence shown here is derived from an EMBL/GenBank/DDBJ whole genome shotgun (WGS) entry which is preliminary data.</text>
</comment>
<protein>
    <submittedName>
        <fullName evidence="1">Uncharacterized protein</fullName>
    </submittedName>
</protein>
<dbReference type="EMBL" id="BLAL01000338">
    <property type="protein sequence ID" value="GET04107.1"/>
    <property type="molecule type" value="Genomic_DNA"/>
</dbReference>
<evidence type="ECO:0000313" key="1">
    <source>
        <dbReference type="EMBL" id="GET04107.1"/>
    </source>
</evidence>
<proteinExistence type="predicted"/>
<sequence length="135" mass="15458">MDNNPSQNNYYTETNNLQQSTTIVNQPGHNNSSDINYNLVNVDLSTMNDNIVFSPHTNINHFNQQLTSNIPTSQSYFPPTTSSYSFKIIVIHTSSQQDSTYFNSYSNIMVFVINKSVIIENVEYEQNEEEYPIGN</sequence>
<accession>A0A8H3R5G7</accession>